<dbReference type="RefSeq" id="WP_158871601.1">
    <property type="nucleotide sequence ID" value="NZ_CP046401.1"/>
</dbReference>
<dbReference type="GO" id="GO:0005524">
    <property type="term" value="F:ATP binding"/>
    <property type="evidence" value="ECO:0007669"/>
    <property type="project" value="UniProtKB-KW"/>
</dbReference>
<proteinExistence type="inferred from homology"/>
<comment type="similarity">
    <text evidence="1">Belongs to the IS21/IS1162 putative ATP-binding protein family.</text>
</comment>
<evidence type="ECO:0000256" key="3">
    <source>
        <dbReference type="ARBA" id="ARBA00022840"/>
    </source>
</evidence>
<dbReference type="Proteomes" id="UP000428260">
    <property type="component" value="Chromosome"/>
</dbReference>
<evidence type="ECO:0000313" key="5">
    <source>
        <dbReference type="EMBL" id="QGY47580.1"/>
    </source>
</evidence>
<evidence type="ECO:0000256" key="1">
    <source>
        <dbReference type="ARBA" id="ARBA00008059"/>
    </source>
</evidence>
<dbReference type="SMART" id="SM00382">
    <property type="entry name" value="AAA"/>
    <property type="match status" value="1"/>
</dbReference>
<sequence>MNNNATIEKMRQMRLSGMAETYYNSIQSANYHDYTTDQYIAMLVDQEWEYRQERKITGLVAKAKFKQQVSILDIDYNHPRNLDRNLFERLVSLDFIRRNENIIITGPTGCGKSYLAQALGMHACQMTYKTSYFNTARLMEQVKLSKLQGDYLVLLKKIQNTQLLILDDFGLTAIDQMQRQALLDIVEHKYDNASIIFTSQIPVKEWHGLIAEHTIADAILDRIVYSSHRIELNGQSMRKMKLKK</sequence>
<keyword evidence="2" id="KW-0547">Nucleotide-binding</keyword>
<evidence type="ECO:0000313" key="6">
    <source>
        <dbReference type="Proteomes" id="UP000428260"/>
    </source>
</evidence>
<dbReference type="PIRSF" id="PIRSF003073">
    <property type="entry name" value="DNAC_TnpB_IstB"/>
    <property type="match status" value="1"/>
</dbReference>
<dbReference type="NCBIfam" id="NF038214">
    <property type="entry name" value="IS21_help_AAA"/>
    <property type="match status" value="1"/>
</dbReference>
<dbReference type="Gene3D" id="3.40.50.300">
    <property type="entry name" value="P-loop containing nucleotide triphosphate hydrolases"/>
    <property type="match status" value="1"/>
</dbReference>
<name>A0A6I6K2F5_9BACT</name>
<organism evidence="5 6">
    <name type="scientific">Maribellus comscasis</name>
    <dbReference type="NCBI Taxonomy" id="2681766"/>
    <lineage>
        <taxon>Bacteria</taxon>
        <taxon>Pseudomonadati</taxon>
        <taxon>Bacteroidota</taxon>
        <taxon>Bacteroidia</taxon>
        <taxon>Marinilabiliales</taxon>
        <taxon>Prolixibacteraceae</taxon>
        <taxon>Maribellus</taxon>
    </lineage>
</organism>
<dbReference type="InterPro" id="IPR002611">
    <property type="entry name" value="IstB_ATP-bd"/>
</dbReference>
<feature type="domain" description="AAA+ ATPase" evidence="4">
    <location>
        <begin position="98"/>
        <end position="231"/>
    </location>
</feature>
<dbReference type="InterPro" id="IPR028350">
    <property type="entry name" value="DNAC/IstB-like"/>
</dbReference>
<dbReference type="KEGG" id="mcos:GM418_29100"/>
<keyword evidence="3 5" id="KW-0067">ATP-binding</keyword>
<dbReference type="PANTHER" id="PTHR30050:SF4">
    <property type="entry name" value="ATP-BINDING PROTEIN RV3427C IN INSERTION SEQUENCE-RELATED"/>
    <property type="match status" value="1"/>
</dbReference>
<gene>
    <name evidence="5" type="ORF">GM418_29100</name>
</gene>
<dbReference type="PANTHER" id="PTHR30050">
    <property type="entry name" value="CHROMOSOMAL REPLICATION INITIATOR PROTEIN DNAA"/>
    <property type="match status" value="1"/>
</dbReference>
<accession>A0A6I6K2F5</accession>
<dbReference type="InterPro" id="IPR003593">
    <property type="entry name" value="AAA+_ATPase"/>
</dbReference>
<evidence type="ECO:0000256" key="2">
    <source>
        <dbReference type="ARBA" id="ARBA00022741"/>
    </source>
</evidence>
<reference evidence="5 6" key="1">
    <citation type="submission" date="2019-11" db="EMBL/GenBank/DDBJ databases">
        <authorList>
            <person name="Zheng R.K."/>
            <person name="Sun C.M."/>
        </authorList>
    </citation>
    <scope>NUCLEOTIDE SEQUENCE [LARGE SCALE GENOMIC DNA]</scope>
    <source>
        <strain evidence="5 6">WC007</strain>
    </source>
</reference>
<protein>
    <submittedName>
        <fullName evidence="5">ATP-binding protein</fullName>
    </submittedName>
</protein>
<dbReference type="CDD" id="cd00009">
    <property type="entry name" value="AAA"/>
    <property type="match status" value="1"/>
</dbReference>
<dbReference type="EMBL" id="CP046401">
    <property type="protein sequence ID" value="QGY47580.1"/>
    <property type="molecule type" value="Genomic_DNA"/>
</dbReference>
<evidence type="ECO:0000259" key="4">
    <source>
        <dbReference type="SMART" id="SM00382"/>
    </source>
</evidence>
<dbReference type="InterPro" id="IPR047661">
    <property type="entry name" value="IstB"/>
</dbReference>
<keyword evidence="6" id="KW-1185">Reference proteome</keyword>
<dbReference type="SUPFAM" id="SSF52540">
    <property type="entry name" value="P-loop containing nucleoside triphosphate hydrolases"/>
    <property type="match status" value="1"/>
</dbReference>
<dbReference type="InterPro" id="IPR027417">
    <property type="entry name" value="P-loop_NTPase"/>
</dbReference>
<dbReference type="Pfam" id="PF01695">
    <property type="entry name" value="IstB_IS21"/>
    <property type="match status" value="1"/>
</dbReference>
<dbReference type="AlphaFoldDB" id="A0A6I6K2F5"/>
<dbReference type="GO" id="GO:0006260">
    <property type="term" value="P:DNA replication"/>
    <property type="evidence" value="ECO:0007669"/>
    <property type="project" value="TreeGrafter"/>
</dbReference>